<reference evidence="3" key="1">
    <citation type="submission" date="2021-02" db="EMBL/GenBank/DDBJ databases">
        <authorList>
            <person name="Nieuwenhuis M."/>
            <person name="Van De Peppel L.J.J."/>
        </authorList>
    </citation>
    <scope>NUCLEOTIDE SEQUENCE</scope>
    <source>
        <strain evidence="3">D49</strain>
    </source>
</reference>
<name>A0A9P7FTL1_9AGAR</name>
<keyword evidence="2" id="KW-0472">Membrane</keyword>
<keyword evidence="2" id="KW-1133">Transmembrane helix</keyword>
<feature type="compositionally biased region" description="Basic and acidic residues" evidence="1">
    <location>
        <begin position="107"/>
        <end position="136"/>
    </location>
</feature>
<comment type="caution">
    <text evidence="3">The sequence shown here is derived from an EMBL/GenBank/DDBJ whole genome shotgun (WGS) entry which is preliminary data.</text>
</comment>
<reference evidence="3" key="2">
    <citation type="submission" date="2021-10" db="EMBL/GenBank/DDBJ databases">
        <title>Phylogenomics reveals ancestral predisposition of the termite-cultivated fungus Termitomyces towards a domesticated lifestyle.</title>
        <authorList>
            <person name="Auxier B."/>
            <person name="Grum-Grzhimaylo A."/>
            <person name="Cardenas M.E."/>
            <person name="Lodge J.D."/>
            <person name="Laessoe T."/>
            <person name="Pedersen O."/>
            <person name="Smith M.E."/>
            <person name="Kuyper T.W."/>
            <person name="Franco-Molano E.A."/>
            <person name="Baroni T.J."/>
            <person name="Aanen D.K."/>
        </authorList>
    </citation>
    <scope>NUCLEOTIDE SEQUENCE</scope>
    <source>
        <strain evidence="3">D49</strain>
    </source>
</reference>
<accession>A0A9P7FTL1</accession>
<evidence type="ECO:0000313" key="4">
    <source>
        <dbReference type="Proteomes" id="UP000717328"/>
    </source>
</evidence>
<keyword evidence="4" id="KW-1185">Reference proteome</keyword>
<dbReference type="AlphaFoldDB" id="A0A9P7FTL1"/>
<evidence type="ECO:0000313" key="3">
    <source>
        <dbReference type="EMBL" id="KAG5636831.1"/>
    </source>
</evidence>
<feature type="transmembrane region" description="Helical" evidence="2">
    <location>
        <begin position="31"/>
        <end position="49"/>
    </location>
</feature>
<protein>
    <submittedName>
        <fullName evidence="3">Uncharacterized protein</fullName>
    </submittedName>
</protein>
<feature type="region of interest" description="Disordered" evidence="1">
    <location>
        <begin position="88"/>
        <end position="136"/>
    </location>
</feature>
<evidence type="ECO:0000256" key="1">
    <source>
        <dbReference type="SAM" id="MobiDB-lite"/>
    </source>
</evidence>
<dbReference type="OrthoDB" id="3197626at2759"/>
<dbReference type="EMBL" id="JABCKI010005887">
    <property type="protein sequence ID" value="KAG5636831.1"/>
    <property type="molecule type" value="Genomic_DNA"/>
</dbReference>
<dbReference type="Proteomes" id="UP000717328">
    <property type="component" value="Unassembled WGS sequence"/>
</dbReference>
<keyword evidence="2" id="KW-0812">Transmembrane</keyword>
<sequence>MAFSEDLPFSFLANLLATVFMLLDLNPTMSVIFNLPAIVASTIVASRVVRRLAMFANDGPEVFASTSHSQGGQRNGFKGMRTGVHVQMETFTHAEDLEPDLQSGGDRLGDNEEKLPRLVPEGHDTDTEDEGKGHHL</sequence>
<gene>
    <name evidence="3" type="ORF">H0H81_006658</name>
</gene>
<organism evidence="3 4">
    <name type="scientific">Sphagnurus paluster</name>
    <dbReference type="NCBI Taxonomy" id="117069"/>
    <lineage>
        <taxon>Eukaryota</taxon>
        <taxon>Fungi</taxon>
        <taxon>Dikarya</taxon>
        <taxon>Basidiomycota</taxon>
        <taxon>Agaricomycotina</taxon>
        <taxon>Agaricomycetes</taxon>
        <taxon>Agaricomycetidae</taxon>
        <taxon>Agaricales</taxon>
        <taxon>Tricholomatineae</taxon>
        <taxon>Lyophyllaceae</taxon>
        <taxon>Sphagnurus</taxon>
    </lineage>
</organism>
<proteinExistence type="predicted"/>
<evidence type="ECO:0000256" key="2">
    <source>
        <dbReference type="SAM" id="Phobius"/>
    </source>
</evidence>